<proteinExistence type="predicted"/>
<reference evidence="2 3" key="1">
    <citation type="journal article" date="2017" name="ISME J.">
        <title>Energy and carbon metabolisms in a deep terrestrial subsurface fluid microbial community.</title>
        <authorList>
            <person name="Momper L."/>
            <person name="Jungbluth S.P."/>
            <person name="Lee M.D."/>
            <person name="Amend J.P."/>
        </authorList>
    </citation>
    <scope>NUCLEOTIDE SEQUENCE [LARGE SCALE GENOMIC DNA]</scope>
    <source>
        <strain evidence="2">SURF_26</strain>
    </source>
</reference>
<comment type="caution">
    <text evidence="2">The sequence shown here is derived from an EMBL/GenBank/DDBJ whole genome shotgun (WGS) entry which is preliminary data.</text>
</comment>
<keyword evidence="1" id="KW-0732">Signal</keyword>
<gene>
    <name evidence="2" type="ORF">C4541_10735</name>
</gene>
<protein>
    <recommendedName>
        <fullName evidence="4">PEP-CTERM sorting domain-containing protein</fullName>
    </recommendedName>
</protein>
<feature type="signal peptide" evidence="1">
    <location>
        <begin position="1"/>
        <end position="22"/>
    </location>
</feature>
<evidence type="ECO:0008006" key="4">
    <source>
        <dbReference type="Google" id="ProtNLM"/>
    </source>
</evidence>
<evidence type="ECO:0000313" key="3">
    <source>
        <dbReference type="Proteomes" id="UP000266426"/>
    </source>
</evidence>
<dbReference type="EMBL" id="QZJZ01000085">
    <property type="protein sequence ID" value="RJP57163.1"/>
    <property type="molecule type" value="Genomic_DNA"/>
</dbReference>
<sequence length="269" mass="30488">MRKQLILLAVLIFCTRAHNLNAFTVQVNAANYEPHADCHGVTPGYTDLIPAVTMGLPDPTSLYGSQLLHYLQLHYPDNEPDMPGGATFIYTISATSLTGTLHVDWYKARDWENGNICHHGADISLHYEHGPGDPDELDWIQFVTESGDSGNRYMHVDGRQQDTDDGWPYYFHMYDNPADFYVKDLELPEGDIFGDYPYDGHDERFPAQGITSFELFLATNTEYDIDTNSYTITLYNGMTWGYKWGCAPEPATVILFVMSVLGAFLRFKK</sequence>
<evidence type="ECO:0000256" key="1">
    <source>
        <dbReference type="SAM" id="SignalP"/>
    </source>
</evidence>
<name>A0A3A4QXY2_9BACT</name>
<feature type="chain" id="PRO_5017283487" description="PEP-CTERM sorting domain-containing protein" evidence="1">
    <location>
        <begin position="23"/>
        <end position="269"/>
    </location>
</feature>
<dbReference type="Proteomes" id="UP000266426">
    <property type="component" value="Unassembled WGS sequence"/>
</dbReference>
<evidence type="ECO:0000313" key="2">
    <source>
        <dbReference type="EMBL" id="RJP57163.1"/>
    </source>
</evidence>
<accession>A0A3A4QXY2</accession>
<dbReference type="AlphaFoldDB" id="A0A3A4QXY2"/>
<organism evidence="2 3">
    <name type="scientific">Candidatus Auribacter fodinae</name>
    <dbReference type="NCBI Taxonomy" id="2093366"/>
    <lineage>
        <taxon>Bacteria</taxon>
        <taxon>Pseudomonadati</taxon>
        <taxon>Candidatus Auribacterota</taxon>
        <taxon>Candidatus Auribacteria</taxon>
        <taxon>Candidatus Auribacterales</taxon>
        <taxon>Candidatus Auribacteraceae</taxon>
        <taxon>Candidatus Auribacter</taxon>
    </lineage>
</organism>